<evidence type="ECO:0000313" key="7">
    <source>
        <dbReference type="EMBL" id="AEG43480.1"/>
    </source>
</evidence>
<gene>
    <name evidence="6" type="primary">def</name>
    <name evidence="7" type="ordered locus">Isova_0693</name>
</gene>
<dbReference type="GO" id="GO:0042586">
    <property type="term" value="F:peptide deformylase activity"/>
    <property type="evidence" value="ECO:0007669"/>
    <property type="project" value="UniProtKB-UniRule"/>
</dbReference>
<dbReference type="GO" id="GO:0006412">
    <property type="term" value="P:translation"/>
    <property type="evidence" value="ECO:0007669"/>
    <property type="project" value="UniProtKB-UniRule"/>
</dbReference>
<evidence type="ECO:0000256" key="1">
    <source>
        <dbReference type="ARBA" id="ARBA00010759"/>
    </source>
</evidence>
<dbReference type="Proteomes" id="UP000009236">
    <property type="component" value="Chromosome"/>
</dbReference>
<accession>F6FWD6</accession>
<dbReference type="InterPro" id="IPR023635">
    <property type="entry name" value="Peptide_deformylase"/>
</dbReference>
<evidence type="ECO:0000256" key="2">
    <source>
        <dbReference type="ARBA" id="ARBA00022723"/>
    </source>
</evidence>
<dbReference type="HOGENOM" id="CLU_061901_5_2_11"/>
<dbReference type="EMBL" id="CP002810">
    <property type="protein sequence ID" value="AEG43480.1"/>
    <property type="molecule type" value="Genomic_DNA"/>
</dbReference>
<evidence type="ECO:0000256" key="5">
    <source>
        <dbReference type="ARBA" id="ARBA00023004"/>
    </source>
</evidence>
<feature type="active site" evidence="6">
    <location>
        <position position="186"/>
    </location>
</feature>
<keyword evidence="3 6" id="KW-0378">Hydrolase</keyword>
<dbReference type="eggNOG" id="COG0242">
    <property type="taxonomic scope" value="Bacteria"/>
</dbReference>
<reference evidence="7 8" key="1">
    <citation type="submission" date="2011-05" db="EMBL/GenBank/DDBJ databases">
        <title>Complete sequence of Isoptericola variabilis 225.</title>
        <authorList>
            <consortium name="US DOE Joint Genome Institute"/>
            <person name="Lucas S."/>
            <person name="Han J."/>
            <person name="Lapidus A."/>
            <person name="Cheng J.-F."/>
            <person name="Goodwin L."/>
            <person name="Pitluck S."/>
            <person name="Peters L."/>
            <person name="Mikhailova N."/>
            <person name="Zeytun A."/>
            <person name="Han C."/>
            <person name="Tapia R."/>
            <person name="Land M."/>
            <person name="Hauser L."/>
            <person name="Kyrpides N."/>
            <person name="Ivanova N."/>
            <person name="Pagani I."/>
            <person name="Siebers A."/>
            <person name="Allgaier M."/>
            <person name="Thelen M."/>
            <person name="Hugenholtz P."/>
            <person name="Gladden J."/>
            <person name="Woyke T."/>
        </authorList>
    </citation>
    <scope>NUCLEOTIDE SEQUENCE [LARGE SCALE GENOMIC DNA]</scope>
    <source>
        <strain evidence="8">225</strain>
    </source>
</reference>
<comment type="cofactor">
    <cofactor evidence="6">
        <name>Fe(2+)</name>
        <dbReference type="ChEBI" id="CHEBI:29033"/>
    </cofactor>
    <text evidence="6">Binds 1 Fe(2+) ion.</text>
</comment>
<dbReference type="PANTHER" id="PTHR10458">
    <property type="entry name" value="PEPTIDE DEFORMYLASE"/>
    <property type="match status" value="1"/>
</dbReference>
<dbReference type="RefSeq" id="WP_013837872.1">
    <property type="nucleotide sequence ID" value="NC_015588.1"/>
</dbReference>
<organism evidence="8">
    <name type="scientific">Isoptericola variabilis (strain 225)</name>
    <dbReference type="NCBI Taxonomy" id="743718"/>
    <lineage>
        <taxon>Bacteria</taxon>
        <taxon>Bacillati</taxon>
        <taxon>Actinomycetota</taxon>
        <taxon>Actinomycetes</taxon>
        <taxon>Micrococcales</taxon>
        <taxon>Promicromonosporaceae</taxon>
        <taxon>Isoptericola</taxon>
    </lineage>
</organism>
<dbReference type="AlphaFoldDB" id="F6FWD6"/>
<sequence length="231" mass="24596">MSDPGPAAGRAARGEGAVEALRDAVRELLDVAEERGGGVLPIVQAGDPVLRRPAAPYTGQLGDELGRLLDVMRRTMHTAPGVGLAAPQVGIPLAIAVVEDAGAPADDPRERTPLPYRVLVNPRYEPVPGPGGAPERVAFYEGCLSVRGWQAVVARYRSVRLTGQDETGAALDEVLTGWPARIVQHETDHLAGELYLDHAETRSLASNENLASRWPFPDPRAAAEELGFPLP</sequence>
<dbReference type="Gene3D" id="3.90.45.10">
    <property type="entry name" value="Peptide deformylase"/>
    <property type="match status" value="1"/>
</dbReference>
<feature type="binding site" evidence="6">
    <location>
        <position position="143"/>
    </location>
    <ligand>
        <name>Fe cation</name>
        <dbReference type="ChEBI" id="CHEBI:24875"/>
    </ligand>
</feature>
<proteinExistence type="inferred from homology"/>
<dbReference type="KEGG" id="iva:Isova_0693"/>
<dbReference type="InterPro" id="IPR036821">
    <property type="entry name" value="Peptide_deformylase_sf"/>
</dbReference>
<dbReference type="HAMAP" id="MF_00163">
    <property type="entry name" value="Pep_deformylase"/>
    <property type="match status" value="1"/>
</dbReference>
<keyword evidence="4 6" id="KW-0648">Protein biosynthesis</keyword>
<dbReference type="EC" id="3.5.1.88" evidence="6"/>
<comment type="catalytic activity">
    <reaction evidence="6">
        <text>N-terminal N-formyl-L-methionyl-[peptide] + H2O = N-terminal L-methionyl-[peptide] + formate</text>
        <dbReference type="Rhea" id="RHEA:24420"/>
        <dbReference type="Rhea" id="RHEA-COMP:10639"/>
        <dbReference type="Rhea" id="RHEA-COMP:10640"/>
        <dbReference type="ChEBI" id="CHEBI:15377"/>
        <dbReference type="ChEBI" id="CHEBI:15740"/>
        <dbReference type="ChEBI" id="CHEBI:49298"/>
        <dbReference type="ChEBI" id="CHEBI:64731"/>
        <dbReference type="EC" id="3.5.1.88"/>
    </reaction>
</comment>
<dbReference type="PANTHER" id="PTHR10458:SF2">
    <property type="entry name" value="PEPTIDE DEFORMYLASE, MITOCHONDRIAL"/>
    <property type="match status" value="1"/>
</dbReference>
<keyword evidence="8" id="KW-1185">Reference proteome</keyword>
<feature type="binding site" evidence="6">
    <location>
        <position position="189"/>
    </location>
    <ligand>
        <name>Fe cation</name>
        <dbReference type="ChEBI" id="CHEBI:24875"/>
    </ligand>
</feature>
<dbReference type="CDD" id="cd00487">
    <property type="entry name" value="Pep_deformylase"/>
    <property type="match status" value="1"/>
</dbReference>
<dbReference type="FunFam" id="3.90.45.10:FF:000003">
    <property type="entry name" value="Peptide deformylase"/>
    <property type="match status" value="1"/>
</dbReference>
<dbReference type="PRINTS" id="PR01576">
    <property type="entry name" value="PDEFORMYLASE"/>
</dbReference>
<evidence type="ECO:0000256" key="3">
    <source>
        <dbReference type="ARBA" id="ARBA00022801"/>
    </source>
</evidence>
<evidence type="ECO:0000256" key="4">
    <source>
        <dbReference type="ARBA" id="ARBA00022917"/>
    </source>
</evidence>
<feature type="binding site" evidence="6">
    <location>
        <position position="185"/>
    </location>
    <ligand>
        <name>Fe cation</name>
        <dbReference type="ChEBI" id="CHEBI:24875"/>
    </ligand>
</feature>
<evidence type="ECO:0000256" key="6">
    <source>
        <dbReference type="HAMAP-Rule" id="MF_00163"/>
    </source>
</evidence>
<dbReference type="SUPFAM" id="SSF56420">
    <property type="entry name" value="Peptide deformylase"/>
    <property type="match status" value="1"/>
</dbReference>
<dbReference type="STRING" id="743718.Isova_0693"/>
<dbReference type="GO" id="GO:0046872">
    <property type="term" value="F:metal ion binding"/>
    <property type="evidence" value="ECO:0007669"/>
    <property type="project" value="UniProtKB-KW"/>
</dbReference>
<name>F6FWD6_ISOV2</name>
<keyword evidence="5 6" id="KW-0408">Iron</keyword>
<dbReference type="NCBIfam" id="NF001159">
    <property type="entry name" value="PRK00150.1-3"/>
    <property type="match status" value="1"/>
</dbReference>
<comment type="function">
    <text evidence="6">Removes the formyl group from the N-terminal Met of newly synthesized proteins. Requires at least a dipeptide for an efficient rate of reaction. N-terminal L-methionine is a prerequisite for activity but the enzyme has broad specificity at other positions.</text>
</comment>
<protein>
    <recommendedName>
        <fullName evidence="6">Peptide deformylase</fullName>
        <shortName evidence="6">PDF</shortName>
        <ecNumber evidence="6">3.5.1.88</ecNumber>
    </recommendedName>
    <alternativeName>
        <fullName evidence="6">Polypeptide deformylase</fullName>
    </alternativeName>
</protein>
<keyword evidence="2 6" id="KW-0479">Metal-binding</keyword>
<dbReference type="Pfam" id="PF01327">
    <property type="entry name" value="Pep_deformylase"/>
    <property type="match status" value="1"/>
</dbReference>
<comment type="similarity">
    <text evidence="1 6">Belongs to the polypeptide deformylase family.</text>
</comment>
<evidence type="ECO:0000313" key="8">
    <source>
        <dbReference type="Proteomes" id="UP000009236"/>
    </source>
</evidence>